<organism evidence="1 2">
    <name type="scientific">Mycena indigotica</name>
    <dbReference type="NCBI Taxonomy" id="2126181"/>
    <lineage>
        <taxon>Eukaryota</taxon>
        <taxon>Fungi</taxon>
        <taxon>Dikarya</taxon>
        <taxon>Basidiomycota</taxon>
        <taxon>Agaricomycotina</taxon>
        <taxon>Agaricomycetes</taxon>
        <taxon>Agaricomycetidae</taxon>
        <taxon>Agaricales</taxon>
        <taxon>Marasmiineae</taxon>
        <taxon>Mycenaceae</taxon>
        <taxon>Mycena</taxon>
    </lineage>
</organism>
<evidence type="ECO:0008006" key="3">
    <source>
        <dbReference type="Google" id="ProtNLM"/>
    </source>
</evidence>
<protein>
    <recommendedName>
        <fullName evidence="3">F-box domain-containing protein</fullName>
    </recommendedName>
</protein>
<reference evidence="1" key="1">
    <citation type="submission" date="2020-05" db="EMBL/GenBank/DDBJ databases">
        <title>Mycena genomes resolve the evolution of fungal bioluminescence.</title>
        <authorList>
            <person name="Tsai I.J."/>
        </authorList>
    </citation>
    <scope>NUCLEOTIDE SEQUENCE</scope>
    <source>
        <strain evidence="1">171206Taipei</strain>
    </source>
</reference>
<gene>
    <name evidence="1" type="ORF">MIND_00022800</name>
</gene>
<keyword evidence="2" id="KW-1185">Reference proteome</keyword>
<evidence type="ECO:0000313" key="2">
    <source>
        <dbReference type="Proteomes" id="UP000636479"/>
    </source>
</evidence>
<comment type="caution">
    <text evidence="1">The sequence shown here is derived from an EMBL/GenBank/DDBJ whole genome shotgun (WGS) entry which is preliminary data.</text>
</comment>
<dbReference type="EMBL" id="JACAZF010000001">
    <property type="protein sequence ID" value="KAF7315086.1"/>
    <property type="molecule type" value="Genomic_DNA"/>
</dbReference>
<evidence type="ECO:0000313" key="1">
    <source>
        <dbReference type="EMBL" id="KAF7315086.1"/>
    </source>
</evidence>
<proteinExistence type="predicted"/>
<sequence>MNPPRPVQFEDLDDDILIYITSFALHPSLTQVKLFNLSRRPRNVFKPARFYHIQWAPRDTDFPPQDLFPYIHALSLAPDMYTTYKAFDHADIVDQLRQNLPFLPNLETFFLSPLIEGGLWTELVEALAAAPKLINLCIHSPCGPASEACHLSLPHPKRNRLGRSRLLSSCHTTLEHVELPGKLFFGSFDVTVDSTALRNLEVTGFWPDVIHPDATRMSRKMSLKVVRSPKINSTEDLATEELMLASIAQKHSLLERVTVNRLWNHEDEVLENLWDPIPRFRLFLSNLHHLKVFDFNLDDPERYLEFRFTERGGPGFWDYVERLEKLALDVIGLCPSPKIQEVAMFHDLSGDPWERWAVLRFRDGTPKLDSIFM</sequence>
<dbReference type="RefSeq" id="XP_037225109.1">
    <property type="nucleotide sequence ID" value="XM_037357199.1"/>
</dbReference>
<accession>A0A8H6TE60</accession>
<dbReference type="AlphaFoldDB" id="A0A8H6TE60"/>
<dbReference type="GeneID" id="59339715"/>
<dbReference type="OrthoDB" id="3059863at2759"/>
<dbReference type="Proteomes" id="UP000636479">
    <property type="component" value="Unassembled WGS sequence"/>
</dbReference>
<name>A0A8H6TE60_9AGAR</name>